<evidence type="ECO:0000313" key="2">
    <source>
        <dbReference type="EMBL" id="KAA5535737.1"/>
    </source>
</evidence>
<evidence type="ECO:0000256" key="1">
    <source>
        <dbReference type="SAM" id="SignalP"/>
    </source>
</evidence>
<sequence length="128" mass="14298">MIKHIGFTILLCLVFIVIPNNTYACAKKATGIEKKCCLQKTSVKTEKKSCCKTKKCKKDKSLSDCNGKCSDSSCKCGTGTSLSLFGVPVRSYFITKDHFADTEKQNFDFKNTYYSSGYFSIWQPPKIG</sequence>
<dbReference type="RefSeq" id="WP_150010774.1">
    <property type="nucleotide sequence ID" value="NZ_VWSG01000003.1"/>
</dbReference>
<accession>A0A5M6CL72</accession>
<organism evidence="2 3">
    <name type="scientific">Paenimyroides baculatum</name>
    <dbReference type="NCBI Taxonomy" id="2608000"/>
    <lineage>
        <taxon>Bacteria</taxon>
        <taxon>Pseudomonadati</taxon>
        <taxon>Bacteroidota</taxon>
        <taxon>Flavobacteriia</taxon>
        <taxon>Flavobacteriales</taxon>
        <taxon>Flavobacteriaceae</taxon>
        <taxon>Paenimyroides</taxon>
    </lineage>
</organism>
<dbReference type="AlphaFoldDB" id="A0A5M6CL72"/>
<keyword evidence="1" id="KW-0732">Signal</keyword>
<proteinExistence type="predicted"/>
<reference evidence="2 3" key="1">
    <citation type="submission" date="2019-09" db="EMBL/GenBank/DDBJ databases">
        <title>Genome sequence and assembly of Flavobacterium sp.</title>
        <authorList>
            <person name="Chhetri G."/>
        </authorList>
    </citation>
    <scope>NUCLEOTIDE SEQUENCE [LARGE SCALE GENOMIC DNA]</scope>
    <source>
        <strain evidence="2 3">SNL9</strain>
    </source>
</reference>
<gene>
    <name evidence="2" type="ORF">F0460_04680</name>
</gene>
<feature type="signal peptide" evidence="1">
    <location>
        <begin position="1"/>
        <end position="24"/>
    </location>
</feature>
<evidence type="ECO:0000313" key="3">
    <source>
        <dbReference type="Proteomes" id="UP000325141"/>
    </source>
</evidence>
<name>A0A5M6CL72_9FLAO</name>
<feature type="chain" id="PRO_5024443808" evidence="1">
    <location>
        <begin position="25"/>
        <end position="128"/>
    </location>
</feature>
<keyword evidence="3" id="KW-1185">Reference proteome</keyword>
<dbReference type="Proteomes" id="UP000325141">
    <property type="component" value="Unassembled WGS sequence"/>
</dbReference>
<protein>
    <submittedName>
        <fullName evidence="2">Uncharacterized protein</fullName>
    </submittedName>
</protein>
<dbReference type="EMBL" id="VWSG01000003">
    <property type="protein sequence ID" value="KAA5535737.1"/>
    <property type="molecule type" value="Genomic_DNA"/>
</dbReference>
<comment type="caution">
    <text evidence="2">The sequence shown here is derived from an EMBL/GenBank/DDBJ whole genome shotgun (WGS) entry which is preliminary data.</text>
</comment>